<dbReference type="RefSeq" id="WP_178140700.1">
    <property type="nucleotide sequence ID" value="NZ_FQZO01000002.1"/>
</dbReference>
<keyword evidence="1" id="KW-0175">Coiled coil</keyword>
<gene>
    <name evidence="3" type="ORF">SAMN05444401_1829</name>
</gene>
<evidence type="ECO:0000256" key="2">
    <source>
        <dbReference type="SAM" id="Phobius"/>
    </source>
</evidence>
<evidence type="ECO:0000256" key="1">
    <source>
        <dbReference type="SAM" id="Coils"/>
    </source>
</evidence>
<dbReference type="Proteomes" id="UP000184080">
    <property type="component" value="Unassembled WGS sequence"/>
</dbReference>
<sequence>MSQYPSWSTVIALLSLMILLYNNARTIRKDCESRISMLEKRIIKLEEQLNINNNE</sequence>
<name>A0A1M6F751_9CLOT</name>
<dbReference type="AlphaFoldDB" id="A0A1M6F751"/>
<evidence type="ECO:0000313" key="4">
    <source>
        <dbReference type="Proteomes" id="UP000184080"/>
    </source>
</evidence>
<keyword evidence="2" id="KW-1133">Transmembrane helix</keyword>
<feature type="transmembrane region" description="Helical" evidence="2">
    <location>
        <begin position="6"/>
        <end position="24"/>
    </location>
</feature>
<reference evidence="3 4" key="1">
    <citation type="submission" date="2016-11" db="EMBL/GenBank/DDBJ databases">
        <authorList>
            <person name="Jaros S."/>
            <person name="Januszkiewicz K."/>
            <person name="Wedrychowicz H."/>
        </authorList>
    </citation>
    <scope>NUCLEOTIDE SEQUENCE [LARGE SCALE GENOMIC DNA]</scope>
    <source>
        <strain evidence="3 4">DSM 21864</strain>
    </source>
</reference>
<keyword evidence="2" id="KW-0812">Transmembrane</keyword>
<protein>
    <submittedName>
        <fullName evidence="3">Uncharacterized protein</fullName>
    </submittedName>
</protein>
<dbReference type="EMBL" id="FQZO01000002">
    <property type="protein sequence ID" value="SHI93503.1"/>
    <property type="molecule type" value="Genomic_DNA"/>
</dbReference>
<proteinExistence type="predicted"/>
<keyword evidence="4" id="KW-1185">Reference proteome</keyword>
<organism evidence="3 4">
    <name type="scientific">Clostridium amylolyticum</name>
    <dbReference type="NCBI Taxonomy" id="1121298"/>
    <lineage>
        <taxon>Bacteria</taxon>
        <taxon>Bacillati</taxon>
        <taxon>Bacillota</taxon>
        <taxon>Clostridia</taxon>
        <taxon>Eubacteriales</taxon>
        <taxon>Clostridiaceae</taxon>
        <taxon>Clostridium</taxon>
    </lineage>
</organism>
<evidence type="ECO:0000313" key="3">
    <source>
        <dbReference type="EMBL" id="SHI93503.1"/>
    </source>
</evidence>
<keyword evidence="2" id="KW-0472">Membrane</keyword>
<accession>A0A1M6F751</accession>
<feature type="coiled-coil region" evidence="1">
    <location>
        <begin position="28"/>
        <end position="55"/>
    </location>
</feature>